<reference evidence="1 2" key="1">
    <citation type="journal article" date="2017" name="Int. J. Syst. Evol. Microbiol.">
        <title>Mycobacterium talmoniae sp. nov., a slowly growing mycobacterium isolated from human respiratory samples.</title>
        <authorList>
            <person name="Davidson R.M."/>
            <person name="DeGroote M.A."/>
            <person name="Marola J.L."/>
            <person name="Buss S."/>
            <person name="Jones V."/>
            <person name="McNeil M.R."/>
            <person name="Freifeld A.G."/>
            <person name="Elaine Epperson L."/>
            <person name="Hasan N.A."/>
            <person name="Jackson M."/>
            <person name="Iwen P.C."/>
            <person name="Salfinger M."/>
            <person name="Strong M."/>
        </authorList>
    </citation>
    <scope>NUCLEOTIDE SEQUENCE [LARGE SCALE GENOMIC DNA]</scope>
    <source>
        <strain evidence="1 2">ATCC BAA-2683</strain>
    </source>
</reference>
<sequence>MLPIVDPIISTVANGTTRTSACGLNTAVYRIASMSSTMTMLVNAANDPGSSGTDRM</sequence>
<dbReference type="Proteomes" id="UP000238296">
    <property type="component" value="Unassembled WGS sequence"/>
</dbReference>
<comment type="caution">
    <text evidence="1">The sequence shown here is derived from an EMBL/GenBank/DDBJ whole genome shotgun (WGS) entry which is preliminary data.</text>
</comment>
<evidence type="ECO:0000313" key="2">
    <source>
        <dbReference type="Proteomes" id="UP000238296"/>
    </source>
</evidence>
<dbReference type="AlphaFoldDB" id="A0A2S8BPV2"/>
<dbReference type="EMBL" id="PPEA01000152">
    <property type="protein sequence ID" value="PQM48656.1"/>
    <property type="molecule type" value="Genomic_DNA"/>
</dbReference>
<proteinExistence type="predicted"/>
<evidence type="ECO:0000313" key="1">
    <source>
        <dbReference type="EMBL" id="PQM48656.1"/>
    </source>
</evidence>
<accession>A0A2S8BPV2</accession>
<name>A0A2S8BPV2_9MYCO</name>
<gene>
    <name evidence="1" type="ORF">C1Y40_01124</name>
</gene>
<protein>
    <submittedName>
        <fullName evidence="1">Uncharacterized protein</fullName>
    </submittedName>
</protein>
<organism evidence="1 2">
    <name type="scientific">Mycobacterium talmoniae</name>
    <dbReference type="NCBI Taxonomy" id="1858794"/>
    <lineage>
        <taxon>Bacteria</taxon>
        <taxon>Bacillati</taxon>
        <taxon>Actinomycetota</taxon>
        <taxon>Actinomycetes</taxon>
        <taxon>Mycobacteriales</taxon>
        <taxon>Mycobacteriaceae</taxon>
        <taxon>Mycobacterium</taxon>
    </lineage>
</organism>